<dbReference type="Gene3D" id="1.10.10.60">
    <property type="entry name" value="Homeodomain-like"/>
    <property type="match status" value="1"/>
</dbReference>
<feature type="domain" description="HTH araC/xylS-type" evidence="4">
    <location>
        <begin position="216"/>
        <end position="313"/>
    </location>
</feature>
<keyword evidence="6" id="KW-1185">Reference proteome</keyword>
<evidence type="ECO:0000313" key="5">
    <source>
        <dbReference type="EMBL" id="SFT02751.1"/>
    </source>
</evidence>
<evidence type="ECO:0000256" key="3">
    <source>
        <dbReference type="ARBA" id="ARBA00023163"/>
    </source>
</evidence>
<dbReference type="GO" id="GO:0003700">
    <property type="term" value="F:DNA-binding transcription factor activity"/>
    <property type="evidence" value="ECO:0007669"/>
    <property type="project" value="InterPro"/>
</dbReference>
<dbReference type="AlphaFoldDB" id="A0A1I6UMW1"/>
<evidence type="ECO:0000256" key="1">
    <source>
        <dbReference type="ARBA" id="ARBA00023015"/>
    </source>
</evidence>
<dbReference type="GO" id="GO:0043565">
    <property type="term" value="F:sequence-specific DNA binding"/>
    <property type="evidence" value="ECO:0007669"/>
    <property type="project" value="InterPro"/>
</dbReference>
<protein>
    <submittedName>
        <fullName evidence="5">Helix-turn-helix domain-containing protein</fullName>
    </submittedName>
</protein>
<dbReference type="SUPFAM" id="SSF46689">
    <property type="entry name" value="Homeodomain-like"/>
    <property type="match status" value="1"/>
</dbReference>
<dbReference type="SMART" id="SM00342">
    <property type="entry name" value="HTH_ARAC"/>
    <property type="match status" value="1"/>
</dbReference>
<dbReference type="PANTHER" id="PTHR43280">
    <property type="entry name" value="ARAC-FAMILY TRANSCRIPTIONAL REGULATOR"/>
    <property type="match status" value="1"/>
</dbReference>
<gene>
    <name evidence="5" type="ORF">SAMN05660206_109118</name>
</gene>
<evidence type="ECO:0000256" key="2">
    <source>
        <dbReference type="ARBA" id="ARBA00023125"/>
    </source>
</evidence>
<evidence type="ECO:0000259" key="4">
    <source>
        <dbReference type="PROSITE" id="PS01124"/>
    </source>
</evidence>
<dbReference type="InterPro" id="IPR018060">
    <property type="entry name" value="HTH_AraC"/>
</dbReference>
<dbReference type="RefSeq" id="WP_093366553.1">
    <property type="nucleotide sequence ID" value="NZ_FOZZ01000009.1"/>
</dbReference>
<keyword evidence="3" id="KW-0804">Transcription</keyword>
<dbReference type="Pfam" id="PF12833">
    <property type="entry name" value="HTH_18"/>
    <property type="match status" value="1"/>
</dbReference>
<dbReference type="EMBL" id="FOZZ01000009">
    <property type="protein sequence ID" value="SFT02751.1"/>
    <property type="molecule type" value="Genomic_DNA"/>
</dbReference>
<evidence type="ECO:0000313" key="6">
    <source>
        <dbReference type="Proteomes" id="UP000198785"/>
    </source>
</evidence>
<name>A0A1I6UMW1_9SPHI</name>
<dbReference type="Proteomes" id="UP000198785">
    <property type="component" value="Unassembled WGS sequence"/>
</dbReference>
<accession>A0A1I6UMW1</accession>
<dbReference type="PROSITE" id="PS01124">
    <property type="entry name" value="HTH_ARAC_FAMILY_2"/>
    <property type="match status" value="1"/>
</dbReference>
<dbReference type="STRING" id="683125.SAMN05660206_109118"/>
<keyword evidence="2" id="KW-0238">DNA-binding</keyword>
<proteinExistence type="predicted"/>
<dbReference type="InterPro" id="IPR009057">
    <property type="entry name" value="Homeodomain-like_sf"/>
</dbReference>
<organism evidence="5 6">
    <name type="scientific">Sphingobacterium wenxiniae</name>
    <dbReference type="NCBI Taxonomy" id="683125"/>
    <lineage>
        <taxon>Bacteria</taxon>
        <taxon>Pseudomonadati</taxon>
        <taxon>Bacteroidota</taxon>
        <taxon>Sphingobacteriia</taxon>
        <taxon>Sphingobacteriales</taxon>
        <taxon>Sphingobacteriaceae</taxon>
        <taxon>Sphingobacterium</taxon>
    </lineage>
</organism>
<reference evidence="5 6" key="1">
    <citation type="submission" date="2016-10" db="EMBL/GenBank/DDBJ databases">
        <authorList>
            <person name="de Groot N.N."/>
        </authorList>
    </citation>
    <scope>NUCLEOTIDE SEQUENCE [LARGE SCALE GENOMIC DNA]</scope>
    <source>
        <strain evidence="5 6">DSM 22789</strain>
    </source>
</reference>
<sequence>MDKTLYFDFGTSDLASSAVVQGGYLSFLPPSNHYKCADNLQYSYFELEHVVLLEIRGTAPDLGIRLNLLNAHIGMWQLYQFLNHTEIFLPHSMLLTDNRGMTLASRATKVPLRMQAGKQWVLCIGYKQEIMPLLMEEYGNSLQDLHLHIADENSFHYRDVDFAIGHRFREVFEQLQKIEYKPFSGRAELGIILSKLLSLYCQQFQPHSQSYLSIYHRALEYIREHAEEKITRQQIADALCISTRTLNRAFEGRPFKIAEYIQQVKLNKAREILFTETKSVDTVAGQLHYTDRYHFSKVFKKHLVHTPQQVKTLRVSYEKSQKKS</sequence>
<dbReference type="OrthoDB" id="1007602at2"/>
<dbReference type="PANTHER" id="PTHR43280:SF2">
    <property type="entry name" value="HTH-TYPE TRANSCRIPTIONAL REGULATOR EXSA"/>
    <property type="match status" value="1"/>
</dbReference>
<keyword evidence="1" id="KW-0805">Transcription regulation</keyword>